<evidence type="ECO:0000256" key="1">
    <source>
        <dbReference type="SAM" id="SignalP"/>
    </source>
</evidence>
<protein>
    <recommendedName>
        <fullName evidence="4">Pherophorin domain-containing protein</fullName>
    </recommendedName>
</protein>
<reference evidence="2 3" key="1">
    <citation type="submission" date="2016-10" db="EMBL/GenBank/DDBJ databases">
        <authorList>
            <person name="Cai Z."/>
        </authorList>
    </citation>
    <scope>NUCLEOTIDE SEQUENCE [LARGE SCALE GENOMIC DNA]</scope>
</reference>
<feature type="signal peptide" evidence="1">
    <location>
        <begin position="1"/>
        <end position="19"/>
    </location>
</feature>
<dbReference type="Proteomes" id="UP000256970">
    <property type="component" value="Unassembled WGS sequence"/>
</dbReference>
<keyword evidence="1" id="KW-0732">Signal</keyword>
<evidence type="ECO:0000313" key="3">
    <source>
        <dbReference type="Proteomes" id="UP000256970"/>
    </source>
</evidence>
<evidence type="ECO:0008006" key="4">
    <source>
        <dbReference type="Google" id="ProtNLM"/>
    </source>
</evidence>
<proteinExistence type="predicted"/>
<dbReference type="EMBL" id="FNXT01001226">
    <property type="protein sequence ID" value="SZX75221.1"/>
    <property type="molecule type" value="Genomic_DNA"/>
</dbReference>
<sequence length="456" mass="47204">MRAVIFCAAFAVLLHCGQARHLLADEIVKCGSVTTVAGNCTGYTNVAAAGAEWSWDVTKDVWNNETDAVIQASCCVFKAELNTTCDALSTCEMDRVKLPAANTTSITGKLVSEAEPLCCEPAFTANNNCANSTVVCPVKFGAIAHVAGQLVNVSKTDLATQEEKCCAALPEYPVNATCADLNGPTENGTFLNCSDVSGYDFPFTTPAAARNGAPLDKIISGLNTIEALDECCMKVKYADGATCAANFNCTAMTPVAMAANTSNADVSLATVNIVDVEAAAALCCQPIVEDTVVPTTVAAWIADLEACKDVDLTKAIKVSGNATLVASSTSGDCPDICLDKAAVEVVVSGQCRYATFKPIGPDCDQMTMDAVGTVVLAEDKITSISGKVPGGDVEFTVAKVEGEPKQVTVTRGPCSAKYILDDVLLAKIEAAPKNSATGKAASFLAAVLALLAMLVL</sequence>
<organism evidence="2 3">
    <name type="scientific">Tetradesmus obliquus</name>
    <name type="common">Green alga</name>
    <name type="synonym">Acutodesmus obliquus</name>
    <dbReference type="NCBI Taxonomy" id="3088"/>
    <lineage>
        <taxon>Eukaryota</taxon>
        <taxon>Viridiplantae</taxon>
        <taxon>Chlorophyta</taxon>
        <taxon>core chlorophytes</taxon>
        <taxon>Chlorophyceae</taxon>
        <taxon>CS clade</taxon>
        <taxon>Sphaeropleales</taxon>
        <taxon>Scenedesmaceae</taxon>
        <taxon>Tetradesmus</taxon>
    </lineage>
</organism>
<gene>
    <name evidence="2" type="ORF">BQ4739_LOCUS15514</name>
</gene>
<keyword evidence="3" id="KW-1185">Reference proteome</keyword>
<feature type="chain" id="PRO_5016971711" description="Pherophorin domain-containing protein" evidence="1">
    <location>
        <begin position="20"/>
        <end position="456"/>
    </location>
</feature>
<accession>A0A383WCQ8</accession>
<name>A0A383WCQ8_TETOB</name>
<dbReference type="AlphaFoldDB" id="A0A383WCQ8"/>
<evidence type="ECO:0000313" key="2">
    <source>
        <dbReference type="EMBL" id="SZX75221.1"/>
    </source>
</evidence>